<dbReference type="NCBIfam" id="TIGR02490">
    <property type="entry name" value="flgF"/>
    <property type="match status" value="1"/>
</dbReference>
<dbReference type="PROSITE" id="PS00588">
    <property type="entry name" value="FLAGELLA_BB_ROD"/>
    <property type="match status" value="1"/>
</dbReference>
<dbReference type="EMBL" id="CP034791">
    <property type="protein sequence ID" value="AZT91295.1"/>
    <property type="molecule type" value="Genomic_DNA"/>
</dbReference>
<dbReference type="InterPro" id="IPR001444">
    <property type="entry name" value="Flag_bb_rod_N"/>
</dbReference>
<accession>A0A3T0D822</accession>
<feature type="domain" description="Flagellar basal body rod protein N-terminal" evidence="3">
    <location>
        <begin position="5"/>
        <end position="35"/>
    </location>
</feature>
<dbReference type="InterPro" id="IPR012836">
    <property type="entry name" value="FlgF"/>
</dbReference>
<dbReference type="Pfam" id="PF00460">
    <property type="entry name" value="Flg_bb_rod"/>
    <property type="match status" value="1"/>
</dbReference>
<dbReference type="InterPro" id="IPR019776">
    <property type="entry name" value="Flagellar_basal_body_rod_CS"/>
</dbReference>
<gene>
    <name evidence="6" type="primary">flgF</name>
    <name evidence="6" type="ORF">ELD05_12090</name>
</gene>
<evidence type="ECO:0000259" key="5">
    <source>
        <dbReference type="Pfam" id="PF22692"/>
    </source>
</evidence>
<dbReference type="PANTHER" id="PTHR30435:SF19">
    <property type="entry name" value="FLAGELLAR BASAL-BODY ROD PROTEIN FLGG"/>
    <property type="match status" value="1"/>
</dbReference>
<keyword evidence="6" id="KW-0966">Cell projection</keyword>
<reference evidence="6 7" key="1">
    <citation type="submission" date="2018-12" db="EMBL/GenBank/DDBJ databases">
        <title>Genome sequence from the cellulolytic species, Caldicellulosiruptor changbaiensis.</title>
        <authorList>
            <person name="Blumer-Schuette S.E."/>
            <person name="Mendoza C."/>
        </authorList>
    </citation>
    <scope>NUCLEOTIDE SEQUENCE [LARGE SCALE GENOMIC DNA]</scope>
    <source>
        <strain evidence="6 7">CBS-Z</strain>
    </source>
</reference>
<protein>
    <submittedName>
        <fullName evidence="6">Flagellar basal-body rod protein FlgF</fullName>
    </submittedName>
</protein>
<keyword evidence="6" id="KW-0282">Flagellum</keyword>
<comment type="similarity">
    <text evidence="1 2">Belongs to the flagella basal body rod proteins family.</text>
</comment>
<evidence type="ECO:0000313" key="7">
    <source>
        <dbReference type="Proteomes" id="UP000282930"/>
    </source>
</evidence>
<evidence type="ECO:0000259" key="4">
    <source>
        <dbReference type="Pfam" id="PF06429"/>
    </source>
</evidence>
<dbReference type="NCBIfam" id="TIGR03506">
    <property type="entry name" value="FlgEFG_subfam"/>
    <property type="match status" value="1"/>
</dbReference>
<dbReference type="InterPro" id="IPR010930">
    <property type="entry name" value="Flg_bb/hook_C_dom"/>
</dbReference>
<keyword evidence="2" id="KW-0975">Bacterial flagellum</keyword>
<dbReference type="Pfam" id="PF22692">
    <property type="entry name" value="LlgE_F_G_D1"/>
    <property type="match status" value="1"/>
</dbReference>
<evidence type="ECO:0000313" key="6">
    <source>
        <dbReference type="EMBL" id="AZT91295.1"/>
    </source>
</evidence>
<dbReference type="PANTHER" id="PTHR30435">
    <property type="entry name" value="FLAGELLAR PROTEIN"/>
    <property type="match status" value="1"/>
</dbReference>
<dbReference type="Proteomes" id="UP000282930">
    <property type="component" value="Chromosome"/>
</dbReference>
<dbReference type="GO" id="GO:0030694">
    <property type="term" value="C:bacterial-type flagellum basal body, rod"/>
    <property type="evidence" value="ECO:0007669"/>
    <property type="project" value="InterPro"/>
</dbReference>
<dbReference type="KEGG" id="ccha:ELD05_12090"/>
<proteinExistence type="inferred from homology"/>
<sequence>MIRGIYTSASGMILNQKLMDLTANNIANVSTTGFKRDIAQVESFRRMMTYRIYDDSSNSIDNAIGYMSLGADVSRIVSDFSQGLYIKTDEPLNLAIRGSGFFAVEKVDPQTGQVQVYYTRNGAFTLNSNGELVTLEGFRVLGQNGRIVLQNQGQIRIDEQGNIYQDGRFVDRLRLVDFQDKTLLRKIGNNLFEADVQNQQIAFSGRVLQGYLEGSNVNSVQEMVNMINVLRAYEANQKAFIAQDETLQKAVNEIARK</sequence>
<dbReference type="InterPro" id="IPR037925">
    <property type="entry name" value="FlgE/F/G-like"/>
</dbReference>
<name>A0A3T0D822_9FIRM</name>
<feature type="domain" description="Flagellar basal-body/hook protein C-terminal" evidence="4">
    <location>
        <begin position="209"/>
        <end position="252"/>
    </location>
</feature>
<evidence type="ECO:0000256" key="1">
    <source>
        <dbReference type="ARBA" id="ARBA00009677"/>
    </source>
</evidence>
<feature type="domain" description="Flagellar hook protein FlgE/F/G-like D1" evidence="5">
    <location>
        <begin position="95"/>
        <end position="164"/>
    </location>
</feature>
<dbReference type="Pfam" id="PF06429">
    <property type="entry name" value="Flg_bbr_C"/>
    <property type="match status" value="1"/>
</dbReference>
<evidence type="ECO:0000259" key="3">
    <source>
        <dbReference type="Pfam" id="PF00460"/>
    </source>
</evidence>
<evidence type="ECO:0000256" key="2">
    <source>
        <dbReference type="RuleBase" id="RU362116"/>
    </source>
</evidence>
<dbReference type="SUPFAM" id="SSF117143">
    <property type="entry name" value="Flagellar hook protein flgE"/>
    <property type="match status" value="1"/>
</dbReference>
<dbReference type="GO" id="GO:0071978">
    <property type="term" value="P:bacterial-type flagellum-dependent swarming motility"/>
    <property type="evidence" value="ECO:0007669"/>
    <property type="project" value="TreeGrafter"/>
</dbReference>
<dbReference type="InterPro" id="IPR053967">
    <property type="entry name" value="LlgE_F_G-like_D1"/>
</dbReference>
<dbReference type="AlphaFoldDB" id="A0A3T0D822"/>
<keyword evidence="6" id="KW-0969">Cilium</keyword>
<organism evidence="6 7">
    <name type="scientific">Caldicellulosiruptor changbaiensis</name>
    <dbReference type="NCBI Taxonomy" id="1222016"/>
    <lineage>
        <taxon>Bacteria</taxon>
        <taxon>Bacillati</taxon>
        <taxon>Bacillota</taxon>
        <taxon>Bacillota incertae sedis</taxon>
        <taxon>Caldicellulosiruptorales</taxon>
        <taxon>Caldicellulosiruptoraceae</taxon>
        <taxon>Caldicellulosiruptor</taxon>
    </lineage>
</organism>
<dbReference type="InterPro" id="IPR020013">
    <property type="entry name" value="Flagellar_FlgE/F/G"/>
</dbReference>
<keyword evidence="7" id="KW-1185">Reference proteome</keyword>
<dbReference type="RefSeq" id="WP_127352625.1">
    <property type="nucleotide sequence ID" value="NZ_CP034791.1"/>
</dbReference>
<comment type="subcellular location">
    <subcellularLocation>
        <location evidence="2">Bacterial flagellum basal body</location>
    </subcellularLocation>
</comment>